<sequence length="225" mass="25607">MSAEQRKLKLWLQNTSNVIRRWELMRQRNTILHAMRRKARNNNRSETRHAGVRRRAPPRRRKYVSRCFRNVEAAGCKTYHSRRSRTCVIPQCRSQCARENIRDASVYTNAVTTGRTYYSRRCAVCNRLNSGRASGYVGIPAELFKCTADLLAHTIANSFNEALEVHEQLGLGNGNFITETGQAYRSADKFTPNSITIGASEDAVANCSNEDHAENWAHVHVPRLA</sequence>
<name>A0AAD9JJ60_RIDPI</name>
<feature type="region of interest" description="Disordered" evidence="1">
    <location>
        <begin position="38"/>
        <end position="58"/>
    </location>
</feature>
<organism evidence="2 3">
    <name type="scientific">Ridgeia piscesae</name>
    <name type="common">Tubeworm</name>
    <dbReference type="NCBI Taxonomy" id="27915"/>
    <lineage>
        <taxon>Eukaryota</taxon>
        <taxon>Metazoa</taxon>
        <taxon>Spiralia</taxon>
        <taxon>Lophotrochozoa</taxon>
        <taxon>Annelida</taxon>
        <taxon>Polychaeta</taxon>
        <taxon>Sedentaria</taxon>
        <taxon>Canalipalpata</taxon>
        <taxon>Sabellida</taxon>
        <taxon>Siboglinidae</taxon>
        <taxon>Ridgeia</taxon>
    </lineage>
</organism>
<comment type="caution">
    <text evidence="2">The sequence shown here is derived from an EMBL/GenBank/DDBJ whole genome shotgun (WGS) entry which is preliminary data.</text>
</comment>
<gene>
    <name evidence="2" type="ORF">NP493_2231g00004</name>
</gene>
<protein>
    <submittedName>
        <fullName evidence="2">Uncharacterized protein</fullName>
    </submittedName>
</protein>
<keyword evidence="3" id="KW-1185">Reference proteome</keyword>
<accession>A0AAD9JJ60</accession>
<evidence type="ECO:0000313" key="2">
    <source>
        <dbReference type="EMBL" id="KAK2154036.1"/>
    </source>
</evidence>
<reference evidence="2" key="1">
    <citation type="journal article" date="2023" name="Mol. Biol. Evol.">
        <title>Third-Generation Sequencing Reveals the Adaptive Role of the Epigenome in Three Deep-Sea Polychaetes.</title>
        <authorList>
            <person name="Perez M."/>
            <person name="Aroh O."/>
            <person name="Sun Y."/>
            <person name="Lan Y."/>
            <person name="Juniper S.K."/>
            <person name="Young C.R."/>
            <person name="Angers B."/>
            <person name="Qian P.Y."/>
        </authorList>
    </citation>
    <scope>NUCLEOTIDE SEQUENCE</scope>
    <source>
        <strain evidence="2">R07B-5</strain>
    </source>
</reference>
<evidence type="ECO:0000256" key="1">
    <source>
        <dbReference type="SAM" id="MobiDB-lite"/>
    </source>
</evidence>
<proteinExistence type="predicted"/>
<dbReference type="AlphaFoldDB" id="A0AAD9JJ60"/>
<dbReference type="EMBL" id="JAODUO010002227">
    <property type="protein sequence ID" value="KAK2154036.1"/>
    <property type="molecule type" value="Genomic_DNA"/>
</dbReference>
<dbReference type="Proteomes" id="UP001209878">
    <property type="component" value="Unassembled WGS sequence"/>
</dbReference>
<evidence type="ECO:0000313" key="3">
    <source>
        <dbReference type="Proteomes" id="UP001209878"/>
    </source>
</evidence>